<proteinExistence type="predicted"/>
<evidence type="ECO:0000313" key="2">
    <source>
        <dbReference type="Proteomes" id="UP001469553"/>
    </source>
</evidence>
<evidence type="ECO:0000313" key="1">
    <source>
        <dbReference type="EMBL" id="MEQ2314942.1"/>
    </source>
</evidence>
<dbReference type="EMBL" id="JAHRIP010085913">
    <property type="protein sequence ID" value="MEQ2314942.1"/>
    <property type="molecule type" value="Genomic_DNA"/>
</dbReference>
<accession>A0ABV1AA50</accession>
<dbReference type="Proteomes" id="UP001469553">
    <property type="component" value="Unassembled WGS sequence"/>
</dbReference>
<reference evidence="1 2" key="1">
    <citation type="submission" date="2021-06" db="EMBL/GenBank/DDBJ databases">
        <authorList>
            <person name="Palmer J.M."/>
        </authorList>
    </citation>
    <scope>NUCLEOTIDE SEQUENCE [LARGE SCALE GENOMIC DNA]</scope>
    <source>
        <strain evidence="1 2">AS_MEX2019</strain>
        <tissue evidence="1">Muscle</tissue>
    </source>
</reference>
<protein>
    <submittedName>
        <fullName evidence="1">Uncharacterized protein</fullName>
    </submittedName>
</protein>
<name>A0ABV1AA50_9TELE</name>
<keyword evidence="2" id="KW-1185">Reference proteome</keyword>
<organism evidence="1 2">
    <name type="scientific">Ameca splendens</name>
    <dbReference type="NCBI Taxonomy" id="208324"/>
    <lineage>
        <taxon>Eukaryota</taxon>
        <taxon>Metazoa</taxon>
        <taxon>Chordata</taxon>
        <taxon>Craniata</taxon>
        <taxon>Vertebrata</taxon>
        <taxon>Euteleostomi</taxon>
        <taxon>Actinopterygii</taxon>
        <taxon>Neopterygii</taxon>
        <taxon>Teleostei</taxon>
        <taxon>Neoteleostei</taxon>
        <taxon>Acanthomorphata</taxon>
        <taxon>Ovalentaria</taxon>
        <taxon>Atherinomorphae</taxon>
        <taxon>Cyprinodontiformes</taxon>
        <taxon>Goodeidae</taxon>
        <taxon>Ameca</taxon>
    </lineage>
</organism>
<comment type="caution">
    <text evidence="1">The sequence shown here is derived from an EMBL/GenBank/DDBJ whole genome shotgun (WGS) entry which is preliminary data.</text>
</comment>
<gene>
    <name evidence="1" type="ORF">AMECASPLE_017141</name>
</gene>
<sequence length="100" mass="11015">MSFRCFNTSCSKDFMITDVGAMGLYSSNPLMVDFLCTGMMVEHLKQDGTSHSSSDLLKISVKMGASWPEQALRHDGEILSNMKKIRGVGKISSKKFACIT</sequence>